<dbReference type="RefSeq" id="WP_184767091.1">
    <property type="nucleotide sequence ID" value="NZ_JACHGI010000001.1"/>
</dbReference>
<evidence type="ECO:0000313" key="3">
    <source>
        <dbReference type="Proteomes" id="UP000532373"/>
    </source>
</evidence>
<feature type="transmembrane region" description="Helical" evidence="1">
    <location>
        <begin position="98"/>
        <end position="123"/>
    </location>
</feature>
<keyword evidence="1" id="KW-0812">Transmembrane</keyword>
<feature type="transmembrane region" description="Helical" evidence="1">
    <location>
        <begin position="129"/>
        <end position="150"/>
    </location>
</feature>
<keyword evidence="1" id="KW-0472">Membrane</keyword>
<organism evidence="2 3">
    <name type="scientific">Aminobacter carboxidus</name>
    <dbReference type="NCBI Taxonomy" id="376165"/>
    <lineage>
        <taxon>Bacteria</taxon>
        <taxon>Pseudomonadati</taxon>
        <taxon>Pseudomonadota</taxon>
        <taxon>Alphaproteobacteria</taxon>
        <taxon>Hyphomicrobiales</taxon>
        <taxon>Phyllobacteriaceae</taxon>
        <taxon>Aminobacter</taxon>
    </lineage>
</organism>
<comment type="caution">
    <text evidence="2">The sequence shown here is derived from an EMBL/GenBank/DDBJ whole genome shotgun (WGS) entry which is preliminary data.</text>
</comment>
<dbReference type="EMBL" id="JACHGI010000001">
    <property type="protein sequence ID" value="MBB6464498.1"/>
    <property type="molecule type" value="Genomic_DNA"/>
</dbReference>
<accession>A0A8E2BA98</accession>
<evidence type="ECO:0000313" key="2">
    <source>
        <dbReference type="EMBL" id="MBB6464498.1"/>
    </source>
</evidence>
<name>A0A8E2BA98_9HYPH</name>
<evidence type="ECO:0000256" key="1">
    <source>
        <dbReference type="SAM" id="Phobius"/>
    </source>
</evidence>
<sequence>MEPESAPAKRRSNGHFSFFALNGSVFAGLWACGVVLILVEVFSSSSLSKLSRLPLDVAGSVFWSMWGALIWTIPASVAVGGLVFLLARMGRDRSLPSVLGFVGFGVTMGATIVLMLLVCDFILGWSMPFADSIALATAGLVGGAIAGVTYRGLIVYRNLGSGYA</sequence>
<gene>
    <name evidence="2" type="ORF">HNQ96_000345</name>
</gene>
<proteinExistence type="predicted"/>
<dbReference type="AlphaFoldDB" id="A0A8E2BA98"/>
<feature type="transmembrane region" description="Helical" evidence="1">
    <location>
        <begin position="19"/>
        <end position="43"/>
    </location>
</feature>
<protein>
    <submittedName>
        <fullName evidence="2">Uncharacterized protein</fullName>
    </submittedName>
</protein>
<keyword evidence="1" id="KW-1133">Transmembrane helix</keyword>
<dbReference type="Proteomes" id="UP000532373">
    <property type="component" value="Unassembled WGS sequence"/>
</dbReference>
<reference evidence="2 3" key="1">
    <citation type="submission" date="2020-08" db="EMBL/GenBank/DDBJ databases">
        <title>Genomic Encyclopedia of Type Strains, Phase IV (KMG-IV): sequencing the most valuable type-strain genomes for metagenomic binning, comparative biology and taxonomic classification.</title>
        <authorList>
            <person name="Goeker M."/>
        </authorList>
    </citation>
    <scope>NUCLEOTIDE SEQUENCE [LARGE SCALE GENOMIC DNA]</scope>
    <source>
        <strain evidence="2 3">DSM 17454</strain>
    </source>
</reference>
<feature type="transmembrane region" description="Helical" evidence="1">
    <location>
        <begin position="63"/>
        <end position="86"/>
    </location>
</feature>